<protein>
    <submittedName>
        <fullName evidence="1">Uncharacterized protein</fullName>
    </submittedName>
</protein>
<keyword evidence="2" id="KW-1185">Reference proteome</keyword>
<dbReference type="AlphaFoldDB" id="A0AAG5D545"/>
<evidence type="ECO:0000313" key="2">
    <source>
        <dbReference type="Proteomes" id="UP000075880"/>
    </source>
</evidence>
<organism evidence="1 2">
    <name type="scientific">Anopheles atroparvus</name>
    <name type="common">European mosquito</name>
    <dbReference type="NCBI Taxonomy" id="41427"/>
    <lineage>
        <taxon>Eukaryota</taxon>
        <taxon>Metazoa</taxon>
        <taxon>Ecdysozoa</taxon>
        <taxon>Arthropoda</taxon>
        <taxon>Hexapoda</taxon>
        <taxon>Insecta</taxon>
        <taxon>Pterygota</taxon>
        <taxon>Neoptera</taxon>
        <taxon>Endopterygota</taxon>
        <taxon>Diptera</taxon>
        <taxon>Nematocera</taxon>
        <taxon>Culicoidea</taxon>
        <taxon>Culicidae</taxon>
        <taxon>Anophelinae</taxon>
        <taxon>Anopheles</taxon>
    </lineage>
</organism>
<reference evidence="1" key="1">
    <citation type="submission" date="2024-04" db="UniProtKB">
        <authorList>
            <consortium name="EnsemblMetazoa"/>
        </authorList>
    </citation>
    <scope>IDENTIFICATION</scope>
    <source>
        <strain evidence="1">EBRO</strain>
    </source>
</reference>
<sequence>MSLPPVPHSLEQATFNCVRALSTGCYYSRRVSLRERRKTAFSRSSGERTRTIMSATVVVRQCARSRVCELVHCGH</sequence>
<dbReference type="Proteomes" id="UP000075880">
    <property type="component" value="Unassembled WGS sequence"/>
</dbReference>
<accession>A0AAG5D545</accession>
<dbReference type="EnsemblMetazoa" id="ENSAATROPT006322">
    <property type="protein sequence ID" value="ENSAATROPP005748"/>
    <property type="gene ID" value="ENSAATROPG005115"/>
</dbReference>
<evidence type="ECO:0000313" key="1">
    <source>
        <dbReference type="EnsemblMetazoa" id="ENSAATROPP005748"/>
    </source>
</evidence>
<name>A0AAG5D545_ANOAO</name>
<proteinExistence type="predicted"/>